<dbReference type="EMBL" id="VEWN01000002">
    <property type="protein sequence ID" value="KAA1057167.1"/>
    <property type="molecule type" value="Genomic_DNA"/>
</dbReference>
<dbReference type="AlphaFoldDB" id="A0A5B0KWQ1"/>
<reference evidence="1 2" key="1">
    <citation type="submission" date="2019-07" db="EMBL/GenBank/DDBJ databases">
        <title>Genome sequencing of the stress-tolerant strain Azospirillum brasilense Az19.</title>
        <authorList>
            <person name="Maroniche G.A."/>
            <person name="Garcia J.E."/>
            <person name="Pagnussat L."/>
            <person name="Amenta M."/>
            <person name="Creus C.M."/>
        </authorList>
    </citation>
    <scope>NUCLEOTIDE SEQUENCE [LARGE SCALE GENOMIC DNA]</scope>
    <source>
        <strain evidence="1 2">Az19</strain>
    </source>
</reference>
<accession>A0A5B0KWQ1</accession>
<comment type="caution">
    <text evidence="1">The sequence shown here is derived from an EMBL/GenBank/DDBJ whole genome shotgun (WGS) entry which is preliminary data.</text>
</comment>
<evidence type="ECO:0000313" key="1">
    <source>
        <dbReference type="EMBL" id="KAA1057167.1"/>
    </source>
</evidence>
<evidence type="ECO:0000313" key="2">
    <source>
        <dbReference type="Proteomes" id="UP000325333"/>
    </source>
</evidence>
<sequence>MVRSWLVAFVDDPRSPRRWWDVLCRSGFRHVQAWGWDADAGVWVVYSVFTDSTMVDALPPGDLADSVIGGICAVSSAVLRFEPPARPEQGRMLRLGFWCVPAVAHLLGIRTGALVPHQLYRDLLRRGATPAYEGCLGRKIERTEDRPGGRGGQPYRA</sequence>
<gene>
    <name evidence="1" type="ORF">FH063_001335</name>
</gene>
<organism evidence="1 2">
    <name type="scientific">Azospirillum argentinense</name>
    <dbReference type="NCBI Taxonomy" id="2970906"/>
    <lineage>
        <taxon>Bacteria</taxon>
        <taxon>Pseudomonadati</taxon>
        <taxon>Pseudomonadota</taxon>
        <taxon>Alphaproteobacteria</taxon>
        <taxon>Rhodospirillales</taxon>
        <taxon>Azospirillaceae</taxon>
        <taxon>Azospirillum</taxon>
    </lineage>
</organism>
<protein>
    <submittedName>
        <fullName evidence="1">Uncharacterized protein</fullName>
    </submittedName>
</protein>
<proteinExistence type="predicted"/>
<dbReference type="Proteomes" id="UP000325333">
    <property type="component" value="Unassembled WGS sequence"/>
</dbReference>
<name>A0A5B0KWQ1_9PROT</name>